<dbReference type="GO" id="GO:0005507">
    <property type="term" value="F:copper ion binding"/>
    <property type="evidence" value="ECO:0007669"/>
    <property type="project" value="InterPro"/>
</dbReference>
<dbReference type="InterPro" id="IPR008977">
    <property type="entry name" value="PHM/PNGase_F_dom_sf"/>
</dbReference>
<dbReference type="Proteomes" id="UP000887540">
    <property type="component" value="Unplaced"/>
</dbReference>
<sequence length="69" mass="7923">MMRAEIGYIVKFEPVADASRVHHMFLYGCEVPLFNTSFWKGDGNCKEGYQYIYGTRSLRGPNLDGFLQP</sequence>
<evidence type="ECO:0000313" key="1">
    <source>
        <dbReference type="Proteomes" id="UP000887540"/>
    </source>
</evidence>
<organism evidence="1 2">
    <name type="scientific">Acrobeloides nanus</name>
    <dbReference type="NCBI Taxonomy" id="290746"/>
    <lineage>
        <taxon>Eukaryota</taxon>
        <taxon>Metazoa</taxon>
        <taxon>Ecdysozoa</taxon>
        <taxon>Nematoda</taxon>
        <taxon>Chromadorea</taxon>
        <taxon>Rhabditida</taxon>
        <taxon>Tylenchina</taxon>
        <taxon>Cephalobomorpha</taxon>
        <taxon>Cephaloboidea</taxon>
        <taxon>Cephalobidae</taxon>
        <taxon>Acrobeloides</taxon>
    </lineage>
</organism>
<dbReference type="SUPFAM" id="SSF49742">
    <property type="entry name" value="PHM/PNGase F"/>
    <property type="match status" value="1"/>
</dbReference>
<dbReference type="AlphaFoldDB" id="A0A914C1V7"/>
<dbReference type="Gene3D" id="2.60.120.310">
    <property type="entry name" value="Copper type II, ascorbate-dependent monooxygenase, N-terminal domain"/>
    <property type="match status" value="1"/>
</dbReference>
<protein>
    <submittedName>
        <fullName evidence="2">Uncharacterized protein</fullName>
    </submittedName>
</protein>
<evidence type="ECO:0000313" key="2">
    <source>
        <dbReference type="WBParaSite" id="ACRNAN_Path_1484.g5805.t1"/>
    </source>
</evidence>
<proteinExistence type="predicted"/>
<reference evidence="2" key="1">
    <citation type="submission" date="2022-11" db="UniProtKB">
        <authorList>
            <consortium name="WormBaseParasite"/>
        </authorList>
    </citation>
    <scope>IDENTIFICATION</scope>
</reference>
<dbReference type="GO" id="GO:0016715">
    <property type="term" value="F:oxidoreductase activity, acting on paired donors, with incorporation or reduction of molecular oxygen, reduced ascorbate as one donor, and incorporation of one atom of oxygen"/>
    <property type="evidence" value="ECO:0007669"/>
    <property type="project" value="InterPro"/>
</dbReference>
<name>A0A914C1V7_9BILA</name>
<keyword evidence="1" id="KW-1185">Reference proteome</keyword>
<dbReference type="WBParaSite" id="ACRNAN_Path_1484.g5805.t1">
    <property type="protein sequence ID" value="ACRNAN_Path_1484.g5805.t1"/>
    <property type="gene ID" value="ACRNAN_Path_1484.g5805"/>
</dbReference>
<dbReference type="InterPro" id="IPR036939">
    <property type="entry name" value="Cu2_ascorb_mOase_N_sf"/>
</dbReference>
<accession>A0A914C1V7</accession>